<keyword evidence="3" id="KW-1185">Reference proteome</keyword>
<name>W7DHT5_9LIST</name>
<evidence type="ECO:0000256" key="1">
    <source>
        <dbReference type="SAM" id="MobiDB-lite"/>
    </source>
</evidence>
<feature type="region of interest" description="Disordered" evidence="1">
    <location>
        <begin position="1"/>
        <end position="114"/>
    </location>
</feature>
<proteinExistence type="predicted"/>
<accession>W7DHT5</accession>
<feature type="compositionally biased region" description="Basic and acidic residues" evidence="1">
    <location>
        <begin position="7"/>
        <end position="24"/>
    </location>
</feature>
<dbReference type="EMBL" id="AODL01000009">
    <property type="protein sequence ID" value="EUJ44908.1"/>
    <property type="molecule type" value="Genomic_DNA"/>
</dbReference>
<gene>
    <name evidence="2" type="ORF">PRIP_08727</name>
</gene>
<sequence>MIRIHLKKTETKKENTSGTKKESTTVDDGNGNKVTVDENGVSAETSDGAEAKAKKDGTVTVDDGKGNSVDNDGKAESSDGAKRVVNPDGSVTVDDGNGKVVTTDKDGKVTVENK</sequence>
<evidence type="ECO:0000313" key="3">
    <source>
        <dbReference type="Proteomes" id="UP000019248"/>
    </source>
</evidence>
<feature type="compositionally biased region" description="Basic and acidic residues" evidence="1">
    <location>
        <begin position="49"/>
        <end position="82"/>
    </location>
</feature>
<evidence type="ECO:0000313" key="2">
    <source>
        <dbReference type="EMBL" id="EUJ44908.1"/>
    </source>
</evidence>
<dbReference type="PATRIC" id="fig|1265816.5.peg.1726"/>
<feature type="compositionally biased region" description="Basic and acidic residues" evidence="1">
    <location>
        <begin position="102"/>
        <end position="114"/>
    </location>
</feature>
<reference evidence="2 3" key="1">
    <citation type="journal article" date="2014" name="Int. J. Syst. Evol. Microbiol.">
        <title>Listeria floridensis sp. nov., Listeria aquatica sp. nov., Listeria cornellensis sp. nov., Listeria riparia sp. nov. and Listeria grandensis sp. nov., from agricultural and natural environments.</title>
        <authorList>
            <person name="den Bakker H.C."/>
            <person name="Warchocki S."/>
            <person name="Wright E.M."/>
            <person name="Allred A.F."/>
            <person name="Ahlstrom C."/>
            <person name="Manuel C.S."/>
            <person name="Stasiewicz M.J."/>
            <person name="Burrell A."/>
            <person name="Roof S."/>
            <person name="Strawn L."/>
            <person name="Fortes E.D."/>
            <person name="Nightingale K.K."/>
            <person name="Kephart D."/>
            <person name="Wiedmann M."/>
        </authorList>
    </citation>
    <scope>NUCLEOTIDE SEQUENCE [LARGE SCALE GENOMIC DNA]</scope>
    <source>
        <strain evidence="2 3">FSL S10-1204</strain>
    </source>
</reference>
<dbReference type="Proteomes" id="UP000019248">
    <property type="component" value="Unassembled WGS sequence"/>
</dbReference>
<dbReference type="RefSeq" id="WP_036100747.1">
    <property type="nucleotide sequence ID" value="NZ_AODL01000009.1"/>
</dbReference>
<dbReference type="AlphaFoldDB" id="W7DHT5"/>
<comment type="caution">
    <text evidence="2">The sequence shown here is derived from an EMBL/GenBank/DDBJ whole genome shotgun (WGS) entry which is preliminary data.</text>
</comment>
<organism evidence="2 3">
    <name type="scientific">Listeria riparia FSL S10-1204</name>
    <dbReference type="NCBI Taxonomy" id="1265816"/>
    <lineage>
        <taxon>Bacteria</taxon>
        <taxon>Bacillati</taxon>
        <taxon>Bacillota</taxon>
        <taxon>Bacilli</taxon>
        <taxon>Bacillales</taxon>
        <taxon>Listeriaceae</taxon>
        <taxon>Listeria</taxon>
    </lineage>
</organism>
<protein>
    <submittedName>
        <fullName evidence="2">Uncharacterized protein</fullName>
    </submittedName>
</protein>